<protein>
    <submittedName>
        <fullName evidence="2">Uncharacterized protein</fullName>
    </submittedName>
</protein>
<evidence type="ECO:0000256" key="1">
    <source>
        <dbReference type="SAM" id="MobiDB-lite"/>
    </source>
</evidence>
<name>A0A1D2M2K2_ORCCI</name>
<proteinExistence type="predicted"/>
<feature type="non-terminal residue" evidence="2">
    <location>
        <position position="1"/>
    </location>
</feature>
<feature type="compositionally biased region" description="Low complexity" evidence="1">
    <location>
        <begin position="133"/>
        <end position="146"/>
    </location>
</feature>
<keyword evidence="3" id="KW-1185">Reference proteome</keyword>
<feature type="region of interest" description="Disordered" evidence="1">
    <location>
        <begin position="1"/>
        <end position="50"/>
    </location>
</feature>
<feature type="compositionally biased region" description="Acidic residues" evidence="1">
    <location>
        <begin position="35"/>
        <end position="44"/>
    </location>
</feature>
<gene>
    <name evidence="2" type="ORF">Ocin01_19493</name>
</gene>
<comment type="caution">
    <text evidence="2">The sequence shown here is derived from an EMBL/GenBank/DDBJ whole genome shotgun (WGS) entry which is preliminary data.</text>
</comment>
<sequence>VFSSSSSENEGSEFEAKYRTTTRNGSPKTIIPFPDEVEAEEEERVEPPRGFFEEFEVPLEQRRQIPGCGINHHEIFDESAISAETAPFNRSRLTFRWRTSAVFSTSEDRQPRRFRMPPGFATYDRNGIQYPLSPLSTSSSSSSSSGSEDEGFPGNLRTLPSSTFMSTPRRRISSLPQLIIIHRILPNKNLPIPPESSPMHSFENAFQPLHASTFCEPSQPVRARFH</sequence>
<evidence type="ECO:0000313" key="2">
    <source>
        <dbReference type="EMBL" id="ODM87190.1"/>
    </source>
</evidence>
<feature type="region of interest" description="Disordered" evidence="1">
    <location>
        <begin position="131"/>
        <end position="166"/>
    </location>
</feature>
<reference evidence="2 3" key="1">
    <citation type="journal article" date="2016" name="Genome Biol. Evol.">
        <title>Gene Family Evolution Reflects Adaptation to Soil Environmental Stressors in the Genome of the Collembolan Orchesella cincta.</title>
        <authorList>
            <person name="Faddeeva-Vakhrusheva A."/>
            <person name="Derks M.F."/>
            <person name="Anvar S.Y."/>
            <person name="Agamennone V."/>
            <person name="Suring W."/>
            <person name="Smit S."/>
            <person name="van Straalen N.M."/>
            <person name="Roelofs D."/>
        </authorList>
    </citation>
    <scope>NUCLEOTIDE SEQUENCE [LARGE SCALE GENOMIC DNA]</scope>
    <source>
        <tissue evidence="2">Mixed pool</tissue>
    </source>
</reference>
<accession>A0A1D2M2K2</accession>
<organism evidence="2 3">
    <name type="scientific">Orchesella cincta</name>
    <name type="common">Springtail</name>
    <name type="synonym">Podura cincta</name>
    <dbReference type="NCBI Taxonomy" id="48709"/>
    <lineage>
        <taxon>Eukaryota</taxon>
        <taxon>Metazoa</taxon>
        <taxon>Ecdysozoa</taxon>
        <taxon>Arthropoda</taxon>
        <taxon>Hexapoda</taxon>
        <taxon>Collembola</taxon>
        <taxon>Entomobryomorpha</taxon>
        <taxon>Entomobryoidea</taxon>
        <taxon>Orchesellidae</taxon>
        <taxon>Orchesellinae</taxon>
        <taxon>Orchesella</taxon>
    </lineage>
</organism>
<dbReference type="EMBL" id="LJIJ01005933">
    <property type="protein sequence ID" value="ODM87190.1"/>
    <property type="molecule type" value="Genomic_DNA"/>
</dbReference>
<dbReference type="Proteomes" id="UP000094527">
    <property type="component" value="Unassembled WGS sequence"/>
</dbReference>
<evidence type="ECO:0000313" key="3">
    <source>
        <dbReference type="Proteomes" id="UP000094527"/>
    </source>
</evidence>
<dbReference type="AlphaFoldDB" id="A0A1D2M2K2"/>